<gene>
    <name evidence="3" type="ORF">Terrestrivirus6_44</name>
</gene>
<dbReference type="InterPro" id="IPR017853">
    <property type="entry name" value="GH"/>
</dbReference>
<feature type="region of interest" description="Disordered" evidence="1">
    <location>
        <begin position="1"/>
        <end position="32"/>
    </location>
</feature>
<accession>A0A3G4ZNI2</accession>
<dbReference type="Gene3D" id="3.20.20.80">
    <property type="entry name" value="Glycosidases"/>
    <property type="match status" value="1"/>
</dbReference>
<dbReference type="SUPFAM" id="SSF51445">
    <property type="entry name" value="(Trans)glycosidases"/>
    <property type="match status" value="1"/>
</dbReference>
<evidence type="ECO:0000259" key="2">
    <source>
        <dbReference type="PROSITE" id="PS51910"/>
    </source>
</evidence>
<sequence length="344" mass="38705">MTHKHKHEDKYEHAHEHEHQHQHNHRHGHLGQSSDEFTKKVIYFDYLGFDWNDPTPAIKDAINTGYNVINLAFYLSKNPRLNPPAPGPTDVAEVWGNLSQELQKQTIDYAHERGAKILVSAGGGTDETVYEMDPATFAGLVCRWAIDNNLDGVDYDLEYIQNGFLIPGKTSDETYEWFKQLNITSRTILGPDRIISHAPQAPYLSQPGHSGTWAGTLGGYVKVFNDAKNNGGSIDYLNIQFYNQGDTYNSYQTIFIDGAPNFPFSAINQVATQGPNIEILPIPLGSLVYGTYLHDGSGFHDPEQIKQFMARANNELGWNAGTMLWLWDTTGDPNAKQWFEIIYG</sequence>
<evidence type="ECO:0000313" key="3">
    <source>
        <dbReference type="EMBL" id="AYV76418.1"/>
    </source>
</evidence>
<feature type="compositionally biased region" description="Basic and acidic residues" evidence="1">
    <location>
        <begin position="8"/>
        <end position="21"/>
    </location>
</feature>
<proteinExistence type="predicted"/>
<dbReference type="PROSITE" id="PS51910">
    <property type="entry name" value="GH18_2"/>
    <property type="match status" value="1"/>
</dbReference>
<name>A0A3G4ZNI2_9VIRU</name>
<dbReference type="EMBL" id="MK071984">
    <property type="protein sequence ID" value="AYV76418.1"/>
    <property type="molecule type" value="Genomic_DNA"/>
</dbReference>
<reference evidence="3" key="1">
    <citation type="submission" date="2018-10" db="EMBL/GenBank/DDBJ databases">
        <title>Hidden diversity of soil giant viruses.</title>
        <authorList>
            <person name="Schulz F."/>
            <person name="Alteio L."/>
            <person name="Goudeau D."/>
            <person name="Ryan E.M."/>
            <person name="Malmstrom R.R."/>
            <person name="Blanchard J."/>
            <person name="Woyke T."/>
        </authorList>
    </citation>
    <scope>NUCLEOTIDE SEQUENCE</scope>
    <source>
        <strain evidence="3">TEV1</strain>
    </source>
</reference>
<evidence type="ECO:0000256" key="1">
    <source>
        <dbReference type="SAM" id="MobiDB-lite"/>
    </source>
</evidence>
<dbReference type="GO" id="GO:0005975">
    <property type="term" value="P:carbohydrate metabolic process"/>
    <property type="evidence" value="ECO:0007669"/>
    <property type="project" value="InterPro"/>
</dbReference>
<dbReference type="InterPro" id="IPR001223">
    <property type="entry name" value="Glyco_hydro18_cat"/>
</dbReference>
<protein>
    <submittedName>
        <fullName evidence="3">Chitinase-like protein cluster D</fullName>
    </submittedName>
</protein>
<feature type="domain" description="GH18" evidence="2">
    <location>
        <begin position="38"/>
        <end position="344"/>
    </location>
</feature>
<organism evidence="3">
    <name type="scientific">Terrestrivirus sp</name>
    <dbReference type="NCBI Taxonomy" id="2487775"/>
    <lineage>
        <taxon>Viruses</taxon>
        <taxon>Varidnaviria</taxon>
        <taxon>Bamfordvirae</taxon>
        <taxon>Nucleocytoviricota</taxon>
        <taxon>Megaviricetes</taxon>
        <taxon>Imitervirales</taxon>
        <taxon>Mimiviridae</taxon>
        <taxon>Klosneuvirinae</taxon>
    </lineage>
</organism>